<accession>A0A9W9G545</accession>
<reference evidence="1" key="2">
    <citation type="journal article" date="2023" name="IMA Fungus">
        <title>Comparative genomic study of the Penicillium genus elucidates a diverse pangenome and 15 lateral gene transfer events.</title>
        <authorList>
            <person name="Petersen C."/>
            <person name="Sorensen T."/>
            <person name="Nielsen M.R."/>
            <person name="Sondergaard T.E."/>
            <person name="Sorensen J.L."/>
            <person name="Fitzpatrick D.A."/>
            <person name="Frisvad J.C."/>
            <person name="Nielsen K.L."/>
        </authorList>
    </citation>
    <scope>NUCLEOTIDE SEQUENCE</scope>
    <source>
        <strain evidence="1">IBT 34128</strain>
    </source>
</reference>
<evidence type="ECO:0000313" key="2">
    <source>
        <dbReference type="Proteomes" id="UP001141434"/>
    </source>
</evidence>
<keyword evidence="2" id="KW-1185">Reference proteome</keyword>
<dbReference type="GeneID" id="81391210"/>
<comment type="caution">
    <text evidence="1">The sequence shown here is derived from an EMBL/GenBank/DDBJ whole genome shotgun (WGS) entry which is preliminary data.</text>
</comment>
<dbReference type="Proteomes" id="UP001141434">
    <property type="component" value="Unassembled WGS sequence"/>
</dbReference>
<organism evidence="1 2">
    <name type="scientific">Penicillium alfredii</name>
    <dbReference type="NCBI Taxonomy" id="1506179"/>
    <lineage>
        <taxon>Eukaryota</taxon>
        <taxon>Fungi</taxon>
        <taxon>Dikarya</taxon>
        <taxon>Ascomycota</taxon>
        <taxon>Pezizomycotina</taxon>
        <taxon>Eurotiomycetes</taxon>
        <taxon>Eurotiomycetidae</taxon>
        <taxon>Eurotiales</taxon>
        <taxon>Aspergillaceae</taxon>
        <taxon>Penicillium</taxon>
    </lineage>
</organism>
<protein>
    <submittedName>
        <fullName evidence="1">Uncharacterized protein</fullName>
    </submittedName>
</protein>
<dbReference type="AlphaFoldDB" id="A0A9W9G545"/>
<reference evidence="1" key="1">
    <citation type="submission" date="2022-11" db="EMBL/GenBank/DDBJ databases">
        <authorList>
            <person name="Petersen C."/>
        </authorList>
    </citation>
    <scope>NUCLEOTIDE SEQUENCE</scope>
    <source>
        <strain evidence="1">IBT 34128</strain>
    </source>
</reference>
<evidence type="ECO:0000313" key="1">
    <source>
        <dbReference type="EMBL" id="KAJ5111830.1"/>
    </source>
</evidence>
<gene>
    <name evidence="1" type="ORF">NUU61_001460</name>
</gene>
<name>A0A9W9G545_9EURO</name>
<dbReference type="RefSeq" id="XP_056515309.1">
    <property type="nucleotide sequence ID" value="XM_056652042.1"/>
</dbReference>
<sequence>MREATMREATMREATTLREAQYGTTPDCAGYKASCTTKKSAVDCWDAKITHQDIGDEYEGQSRVIGPFRWRSLSFHAITTM</sequence>
<proteinExistence type="predicted"/>
<dbReference type="EMBL" id="JAPMSZ010000002">
    <property type="protein sequence ID" value="KAJ5111830.1"/>
    <property type="molecule type" value="Genomic_DNA"/>
</dbReference>